<gene>
    <name evidence="2" type="ORF">H9X81_05840</name>
</gene>
<dbReference type="EMBL" id="JACSNR010000005">
    <property type="protein sequence ID" value="MBM6923211.1"/>
    <property type="molecule type" value="Genomic_DNA"/>
</dbReference>
<dbReference type="InterPro" id="IPR050261">
    <property type="entry name" value="FrsA_esterase"/>
</dbReference>
<evidence type="ECO:0000313" key="2">
    <source>
        <dbReference type="EMBL" id="MBM6923211.1"/>
    </source>
</evidence>
<keyword evidence="1" id="KW-0378">Hydrolase</keyword>
<accession>A0ABS2GM76</accession>
<dbReference type="RefSeq" id="WP_204720504.1">
    <property type="nucleotide sequence ID" value="NZ_JACSNR010000005.1"/>
</dbReference>
<dbReference type="SUPFAM" id="SSF53474">
    <property type="entry name" value="alpha/beta-Hydrolases"/>
    <property type="match status" value="1"/>
</dbReference>
<evidence type="ECO:0000313" key="3">
    <source>
        <dbReference type="Proteomes" id="UP000724149"/>
    </source>
</evidence>
<keyword evidence="3" id="KW-1185">Reference proteome</keyword>
<dbReference type="Gene3D" id="3.40.50.1820">
    <property type="entry name" value="alpha/beta hydrolase"/>
    <property type="match status" value="1"/>
</dbReference>
<evidence type="ECO:0000256" key="1">
    <source>
        <dbReference type="ARBA" id="ARBA00022801"/>
    </source>
</evidence>
<dbReference type="PANTHER" id="PTHR22946:SF9">
    <property type="entry name" value="POLYKETIDE TRANSFERASE AF380"/>
    <property type="match status" value="1"/>
</dbReference>
<dbReference type="PANTHER" id="PTHR22946">
    <property type="entry name" value="DIENELACTONE HYDROLASE DOMAIN-CONTAINING PROTEIN-RELATED"/>
    <property type="match status" value="1"/>
</dbReference>
<dbReference type="Proteomes" id="UP000724149">
    <property type="component" value="Unassembled WGS sequence"/>
</dbReference>
<name>A0ABS2GM76_9FIRM</name>
<dbReference type="InterPro" id="IPR029058">
    <property type="entry name" value="AB_hydrolase_fold"/>
</dbReference>
<comment type="caution">
    <text evidence="2">The sequence shown here is derived from an EMBL/GenBank/DDBJ whole genome shotgun (WGS) entry which is preliminary data.</text>
</comment>
<protein>
    <submittedName>
        <fullName evidence="2">Uncharacterized protein</fullName>
    </submittedName>
</protein>
<reference evidence="2 3" key="1">
    <citation type="journal article" date="2021" name="Sci. Rep.">
        <title>The distribution of antibiotic resistance genes in chicken gut microbiota commensals.</title>
        <authorList>
            <person name="Juricova H."/>
            <person name="Matiasovicova J."/>
            <person name="Kubasova T."/>
            <person name="Cejkova D."/>
            <person name="Rychlik I."/>
        </authorList>
    </citation>
    <scope>NUCLEOTIDE SEQUENCE [LARGE SCALE GENOMIC DNA]</scope>
    <source>
        <strain evidence="2 3">An564</strain>
    </source>
</reference>
<proteinExistence type="predicted"/>
<sequence length="312" mass="33637">MAVSCTVMLMTACQSEPTSEQESSSQSQPKDYAYQLDPESVRVYDVAVPSRGIEIPGTLTLPAGTDTDRVPLVIFEHDLFGDRSTDGVFEDIALGLADQGIASIAIDFSGCGDSTEDFADNCPFFIDWDVIAARDFAIENSPIDDTRLGLLGYGFGARMAMDAGALKDSPYTAMSLISPMVGDYEDTLHLLFGTEYDRMISEAFSEARGTEFTAADGITRTISVNWFDDMTLSDPMSKVQNLKGHLQVISATQDEFVPGEVTQALLDGAADTRAEVTSLEVESDHSFGFPQADSAVRAQVIDAVVTFFAGAF</sequence>
<organism evidence="2 3">
    <name type="scientific">Hydrogenoanaerobacterium saccharovorans</name>
    <dbReference type="NCBI Taxonomy" id="474960"/>
    <lineage>
        <taxon>Bacteria</taxon>
        <taxon>Bacillati</taxon>
        <taxon>Bacillota</taxon>
        <taxon>Clostridia</taxon>
        <taxon>Eubacteriales</taxon>
        <taxon>Oscillospiraceae</taxon>
        <taxon>Hydrogenoanaerobacterium</taxon>
    </lineage>
</organism>